<dbReference type="Pfam" id="PF03176">
    <property type="entry name" value="MMPL"/>
    <property type="match status" value="2"/>
</dbReference>
<keyword evidence="5 6" id="KW-0472">Membrane</keyword>
<organism evidence="8">
    <name type="scientific">freshwater metagenome</name>
    <dbReference type="NCBI Taxonomy" id="449393"/>
    <lineage>
        <taxon>unclassified sequences</taxon>
        <taxon>metagenomes</taxon>
        <taxon>ecological metagenomes</taxon>
    </lineage>
</organism>
<feature type="transmembrane region" description="Helical" evidence="6">
    <location>
        <begin position="636"/>
        <end position="656"/>
    </location>
</feature>
<evidence type="ECO:0000256" key="2">
    <source>
        <dbReference type="ARBA" id="ARBA00022475"/>
    </source>
</evidence>
<feature type="domain" description="SSD" evidence="7">
    <location>
        <begin position="206"/>
        <end position="329"/>
    </location>
</feature>
<feature type="transmembrane region" description="Helical" evidence="6">
    <location>
        <begin position="306"/>
        <end position="332"/>
    </location>
</feature>
<dbReference type="GO" id="GO:0005886">
    <property type="term" value="C:plasma membrane"/>
    <property type="evidence" value="ECO:0007669"/>
    <property type="project" value="UniProtKB-SubCell"/>
</dbReference>
<feature type="transmembrane region" description="Helical" evidence="6">
    <location>
        <begin position="525"/>
        <end position="544"/>
    </location>
</feature>
<feature type="transmembrane region" description="Helical" evidence="6">
    <location>
        <begin position="278"/>
        <end position="300"/>
    </location>
</feature>
<evidence type="ECO:0000313" key="8">
    <source>
        <dbReference type="EMBL" id="CAB4776675.1"/>
    </source>
</evidence>
<dbReference type="PROSITE" id="PS50156">
    <property type="entry name" value="SSD"/>
    <property type="match status" value="1"/>
</dbReference>
<dbReference type="InterPro" id="IPR004869">
    <property type="entry name" value="MMPL_dom"/>
</dbReference>
<accession>A0A6J6W066</accession>
<name>A0A6J6W066_9ZZZZ</name>
<dbReference type="EMBL" id="CAFAAB010000015">
    <property type="protein sequence ID" value="CAB4776675.1"/>
    <property type="molecule type" value="Genomic_DNA"/>
</dbReference>
<dbReference type="InterPro" id="IPR050545">
    <property type="entry name" value="Mycobact_MmpL"/>
</dbReference>
<evidence type="ECO:0000256" key="1">
    <source>
        <dbReference type="ARBA" id="ARBA00004651"/>
    </source>
</evidence>
<evidence type="ECO:0000256" key="3">
    <source>
        <dbReference type="ARBA" id="ARBA00022692"/>
    </source>
</evidence>
<dbReference type="AlphaFoldDB" id="A0A6J6W066"/>
<evidence type="ECO:0000256" key="4">
    <source>
        <dbReference type="ARBA" id="ARBA00022989"/>
    </source>
</evidence>
<evidence type="ECO:0000256" key="6">
    <source>
        <dbReference type="SAM" id="Phobius"/>
    </source>
</evidence>
<evidence type="ECO:0000259" key="7">
    <source>
        <dbReference type="PROSITE" id="PS50156"/>
    </source>
</evidence>
<keyword evidence="3 6" id="KW-0812">Transmembrane</keyword>
<feature type="transmembrane region" description="Helical" evidence="6">
    <location>
        <begin position="208"/>
        <end position="228"/>
    </location>
</feature>
<feature type="transmembrane region" description="Helical" evidence="6">
    <location>
        <begin position="556"/>
        <end position="576"/>
    </location>
</feature>
<dbReference type="SUPFAM" id="SSF82866">
    <property type="entry name" value="Multidrug efflux transporter AcrB transmembrane domain"/>
    <property type="match status" value="2"/>
</dbReference>
<protein>
    <submittedName>
        <fullName evidence="8">Unannotated protein</fullName>
    </submittedName>
</protein>
<feature type="transmembrane region" description="Helical" evidence="6">
    <location>
        <begin position="234"/>
        <end position="252"/>
    </location>
</feature>
<dbReference type="PANTHER" id="PTHR33406">
    <property type="entry name" value="MEMBRANE PROTEIN MJ1562-RELATED"/>
    <property type="match status" value="1"/>
</dbReference>
<reference evidence="8" key="1">
    <citation type="submission" date="2020-05" db="EMBL/GenBank/DDBJ databases">
        <authorList>
            <person name="Chiriac C."/>
            <person name="Salcher M."/>
            <person name="Ghai R."/>
            <person name="Kavagutti S V."/>
        </authorList>
    </citation>
    <scope>NUCLEOTIDE SEQUENCE</scope>
</reference>
<proteinExistence type="predicted"/>
<keyword evidence="2" id="KW-1003">Cell membrane</keyword>
<feature type="transmembrane region" description="Helical" evidence="6">
    <location>
        <begin position="591"/>
        <end position="612"/>
    </location>
</feature>
<gene>
    <name evidence="8" type="ORF">UFOPK2958_00238</name>
</gene>
<feature type="transmembrane region" description="Helical" evidence="6">
    <location>
        <begin position="369"/>
        <end position="389"/>
    </location>
</feature>
<feature type="transmembrane region" description="Helical" evidence="6">
    <location>
        <begin position="180"/>
        <end position="201"/>
    </location>
</feature>
<keyword evidence="4 6" id="KW-1133">Transmembrane helix</keyword>
<comment type="subcellular location">
    <subcellularLocation>
        <location evidence="1">Cell membrane</location>
        <topology evidence="1">Multi-pass membrane protein</topology>
    </subcellularLocation>
</comment>
<evidence type="ECO:0000256" key="5">
    <source>
        <dbReference type="ARBA" id="ARBA00023136"/>
    </source>
</evidence>
<dbReference type="Gene3D" id="1.20.1640.10">
    <property type="entry name" value="Multidrug efflux transporter AcrB transmembrane domain"/>
    <property type="match status" value="2"/>
</dbReference>
<dbReference type="InterPro" id="IPR000731">
    <property type="entry name" value="SSD"/>
</dbReference>
<dbReference type="PANTHER" id="PTHR33406:SF11">
    <property type="entry name" value="MEMBRANE PROTEIN SCO6666-RELATED"/>
    <property type="match status" value="1"/>
</dbReference>
<sequence length="719" mass="76221">MSSLARWCVRHRFSVILLWIALFVGLTSASGSLGTNFRDTFNLPGTESTKALGLLVQGFGQTEKGDQDSVVFHAVNGTSLGDPATQAAITKTLAEIRTLPSVALVVSPFTKEGAAQISRKDSSIAYATVIFTGSAFTLKKEDVRAVVDKASKLRTASLEVEFGGRAISELNQPKGNPGELFGILAAGIILILAFGSFLAMLLPLGTAIFALGTASAAIGLLTHTFSIATFAPQLASLIGLGVGIDYALFIVTRYRQSLLKGMSVEDSVATAVNTSGRAVLFAGATVCIALLGMLVLRLSFLNGVAIAASVTVLITMFAAITLLPALLSVMGMRALSRRSRRQLAQEGGSHESQHPRWDQWSAFVAKRPVPLAIAAIAVISVLIVPYFSLHLGNADQSTDPQSSTTYKAYSLLSKGFGPGFNGPLQIVAPITNANDLETMSNLAAAISQNPNVAQVAPLQISEDRKVALLMVFQKSGPSDIATSDLIKSLRTTTIPDFTQGTTLHAYVGGATAIFDDFARTLSDKLPLFIGVIVLLGCLLLLIAFRSLLIPATAALMNLLAAGASFGVVVAVFQWGWGGSLLNVGSGPIESFLPVIMIAILFGLSMDYQVFLVSRMHEEWVHTGDNKHSVLRGQADTGRVITAAALIMISVFVAFVFGGERVIAEFGIGLGAAVFLDAFILRTILVPAMMHLFGNANWWLPSWLDKKMPHLAVEAPDEAN</sequence>